<organism evidence="2 3">
    <name type="scientific">Boudabousia liubingyangii</name>
    <dbReference type="NCBI Taxonomy" id="1921764"/>
    <lineage>
        <taxon>Bacteria</taxon>
        <taxon>Bacillati</taxon>
        <taxon>Actinomycetota</taxon>
        <taxon>Actinomycetes</taxon>
        <taxon>Actinomycetales</taxon>
        <taxon>Actinomycetaceae</taxon>
        <taxon>Boudabousia</taxon>
    </lineage>
</organism>
<gene>
    <name evidence="2" type="ORF">BSR29_05495</name>
</gene>
<dbReference type="InterPro" id="IPR001763">
    <property type="entry name" value="Rhodanese-like_dom"/>
</dbReference>
<dbReference type="PANTHER" id="PTHR45431">
    <property type="entry name" value="RHODANESE-LIKE DOMAIN-CONTAINING PROTEIN 15, CHLOROPLASTIC"/>
    <property type="match status" value="1"/>
</dbReference>
<proteinExistence type="predicted"/>
<dbReference type="PANTHER" id="PTHR45431:SF3">
    <property type="entry name" value="RHODANESE-LIKE DOMAIN-CONTAINING PROTEIN 15, CHLOROPLASTIC"/>
    <property type="match status" value="1"/>
</dbReference>
<keyword evidence="3" id="KW-1185">Reference proteome</keyword>
<dbReference type="Proteomes" id="UP000186785">
    <property type="component" value="Unassembled WGS sequence"/>
</dbReference>
<comment type="caution">
    <text evidence="2">The sequence shown here is derived from an EMBL/GenBank/DDBJ whole genome shotgun (WGS) entry which is preliminary data.</text>
</comment>
<dbReference type="AlphaFoldDB" id="A0A1Q5PLU6"/>
<dbReference type="SUPFAM" id="SSF52821">
    <property type="entry name" value="Rhodanese/Cell cycle control phosphatase"/>
    <property type="match status" value="1"/>
</dbReference>
<dbReference type="SMART" id="SM00450">
    <property type="entry name" value="RHOD"/>
    <property type="match status" value="1"/>
</dbReference>
<evidence type="ECO:0000259" key="1">
    <source>
        <dbReference type="PROSITE" id="PS50206"/>
    </source>
</evidence>
<reference evidence="2 3" key="1">
    <citation type="submission" date="2016-11" db="EMBL/GenBank/DDBJ databases">
        <title>Actinomyces gypaetusis sp. nov. isolated from the vulture Gypaetus barbatus in Qinghai Tibet Plateau China.</title>
        <authorList>
            <person name="Meng X."/>
        </authorList>
    </citation>
    <scope>NUCLEOTIDE SEQUENCE [LARGE SCALE GENOMIC DNA]</scope>
    <source>
        <strain evidence="2 3">VUL4_2</strain>
    </source>
</reference>
<accession>A0A1Q5PLU6</accession>
<dbReference type="InterPro" id="IPR036873">
    <property type="entry name" value="Rhodanese-like_dom_sf"/>
</dbReference>
<evidence type="ECO:0000313" key="2">
    <source>
        <dbReference type="EMBL" id="OKL48031.1"/>
    </source>
</evidence>
<dbReference type="Pfam" id="PF00581">
    <property type="entry name" value="Rhodanese"/>
    <property type="match status" value="1"/>
</dbReference>
<dbReference type="EMBL" id="MQSV01000003">
    <property type="protein sequence ID" value="OKL48031.1"/>
    <property type="molecule type" value="Genomic_DNA"/>
</dbReference>
<dbReference type="Gene3D" id="3.40.250.10">
    <property type="entry name" value="Rhodanese-like domain"/>
    <property type="match status" value="1"/>
</dbReference>
<dbReference type="STRING" id="1921764.BSR28_05920"/>
<feature type="domain" description="Rhodanese" evidence="1">
    <location>
        <begin position="22"/>
        <end position="108"/>
    </location>
</feature>
<name>A0A1Q5PLU6_9ACTO</name>
<dbReference type="CDD" id="cd00158">
    <property type="entry name" value="RHOD"/>
    <property type="match status" value="1"/>
</dbReference>
<evidence type="ECO:0000313" key="3">
    <source>
        <dbReference type="Proteomes" id="UP000186785"/>
    </source>
</evidence>
<dbReference type="InterPro" id="IPR052367">
    <property type="entry name" value="Thiosulfate_ST/Rhodanese-like"/>
</dbReference>
<dbReference type="PROSITE" id="PS50206">
    <property type="entry name" value="RHODANESE_3"/>
    <property type="match status" value="1"/>
</dbReference>
<protein>
    <recommendedName>
        <fullName evidence="1">Rhodanese domain-containing protein</fullName>
    </recommendedName>
</protein>
<sequence length="112" mass="11923">MTIMPLGLSACGGSADTGLEADPKTSEILDVRTPAEFAEGHLEGAKNIDFNDANFKTEVQKLDPKGSYVLYCRSGNRAGKALSVMKEMGFEHLANLGSLDSAHHATGKEIVK</sequence>